<accession>A0A450XV06</accession>
<organism evidence="2">
    <name type="scientific">Candidatus Kentrum sp. MB</name>
    <dbReference type="NCBI Taxonomy" id="2138164"/>
    <lineage>
        <taxon>Bacteria</taxon>
        <taxon>Pseudomonadati</taxon>
        <taxon>Pseudomonadota</taxon>
        <taxon>Gammaproteobacteria</taxon>
        <taxon>Candidatus Kentrum</taxon>
    </lineage>
</organism>
<dbReference type="EMBL" id="CAADFO010000038">
    <property type="protein sequence ID" value="VFK28544.1"/>
    <property type="molecule type" value="Genomic_DNA"/>
</dbReference>
<dbReference type="AlphaFoldDB" id="A0A450XV06"/>
<dbReference type="EMBL" id="CAADGH010000040">
    <property type="protein sequence ID" value="VFK76059.1"/>
    <property type="molecule type" value="Genomic_DNA"/>
</dbReference>
<reference evidence="2" key="1">
    <citation type="submission" date="2019-02" db="EMBL/GenBank/DDBJ databases">
        <authorList>
            <person name="Gruber-Vodicka R. H."/>
            <person name="Seah K. B. B."/>
        </authorList>
    </citation>
    <scope>NUCLEOTIDE SEQUENCE</scope>
    <source>
        <strain evidence="1">BECK_BZ197</strain>
        <strain evidence="3">BECK_BZ198</strain>
        <strain evidence="2">BECK_BZ199</strain>
    </source>
</reference>
<proteinExistence type="predicted"/>
<protein>
    <submittedName>
        <fullName evidence="2">Uncharacterized protein</fullName>
    </submittedName>
</protein>
<dbReference type="EMBL" id="CAADFQ010000040">
    <property type="protein sequence ID" value="VFK33105.1"/>
    <property type="molecule type" value="Genomic_DNA"/>
</dbReference>
<evidence type="ECO:0000313" key="1">
    <source>
        <dbReference type="EMBL" id="VFK28544.1"/>
    </source>
</evidence>
<name>A0A450XV06_9GAMM</name>
<evidence type="ECO:0000313" key="2">
    <source>
        <dbReference type="EMBL" id="VFK33105.1"/>
    </source>
</evidence>
<evidence type="ECO:0000313" key="3">
    <source>
        <dbReference type="EMBL" id="VFK76059.1"/>
    </source>
</evidence>
<sequence length="122" mass="13723">MGPLRRAPLAIDLFSSNVSDEGLCRKRHKLIRYFSRVPLPDYFGVHRKAEHLSLISIAGLSPGSSAAMEWQGLGFEDSQAGLWPWDFFRQGISTLSIVENNLFDVDIEPDIVRVACFTPIFL</sequence>
<gene>
    <name evidence="1" type="ORF">BECKMB1821G_GA0114241_103813</name>
    <name evidence="3" type="ORF">BECKMB1821H_GA0114242_104013</name>
    <name evidence="2" type="ORF">BECKMB1821I_GA0114274_104013</name>
</gene>